<keyword evidence="1" id="KW-0732">Signal</keyword>
<dbReference type="Gene3D" id="3.90.76.10">
    <property type="entry name" value="Dipeptide-binding Protein, Domain 1"/>
    <property type="match status" value="1"/>
</dbReference>
<dbReference type="InterPro" id="IPR030678">
    <property type="entry name" value="Peptide/Ni-bd"/>
</dbReference>
<dbReference type="GO" id="GO:0015833">
    <property type="term" value="P:peptide transport"/>
    <property type="evidence" value="ECO:0007669"/>
    <property type="project" value="TreeGrafter"/>
</dbReference>
<gene>
    <name evidence="3" type="ordered locus">Trad_2416</name>
</gene>
<organism evidence="3 4">
    <name type="scientific">Truepera radiovictrix (strain DSM 17093 / CIP 108686 / LMG 22925 / RQ-24)</name>
    <dbReference type="NCBI Taxonomy" id="649638"/>
    <lineage>
        <taxon>Bacteria</taxon>
        <taxon>Thermotogati</taxon>
        <taxon>Deinococcota</taxon>
        <taxon>Deinococci</taxon>
        <taxon>Trueperales</taxon>
        <taxon>Trueperaceae</taxon>
        <taxon>Truepera</taxon>
    </lineage>
</organism>
<dbReference type="OrthoDB" id="9772924at2"/>
<dbReference type="STRING" id="649638.Trad_2416"/>
<proteinExistence type="predicted"/>
<dbReference type="Proteomes" id="UP000000379">
    <property type="component" value="Chromosome"/>
</dbReference>
<protein>
    <submittedName>
        <fullName evidence="3">Extracellular solute-binding protein family 5</fullName>
    </submittedName>
</protein>
<dbReference type="GO" id="GO:0042597">
    <property type="term" value="C:periplasmic space"/>
    <property type="evidence" value="ECO:0007669"/>
    <property type="project" value="UniProtKB-ARBA"/>
</dbReference>
<reference evidence="3 4" key="2">
    <citation type="journal article" date="2011" name="Stand. Genomic Sci.">
        <title>Complete genome sequence of Truepera radiovictrix type strain (RQ-24).</title>
        <authorList>
            <person name="Ivanova N."/>
            <person name="Rohde C."/>
            <person name="Munk C."/>
            <person name="Nolan M."/>
            <person name="Lucas S."/>
            <person name="Del Rio T.G."/>
            <person name="Tice H."/>
            <person name="Deshpande S."/>
            <person name="Cheng J.F."/>
            <person name="Tapia R."/>
            <person name="Han C."/>
            <person name="Goodwin L."/>
            <person name="Pitluck S."/>
            <person name="Liolios K."/>
            <person name="Mavromatis K."/>
            <person name="Mikhailova N."/>
            <person name="Pati A."/>
            <person name="Chen A."/>
            <person name="Palaniappan K."/>
            <person name="Land M."/>
            <person name="Hauser L."/>
            <person name="Chang Y.J."/>
            <person name="Jeffries C.D."/>
            <person name="Brambilla E."/>
            <person name="Rohde M."/>
            <person name="Goker M."/>
            <person name="Tindall B.J."/>
            <person name="Woyke T."/>
            <person name="Bristow J."/>
            <person name="Eisen J.A."/>
            <person name="Markowitz V."/>
            <person name="Hugenholtz P."/>
            <person name="Kyrpides N.C."/>
            <person name="Klenk H.P."/>
            <person name="Lapidus A."/>
        </authorList>
    </citation>
    <scope>NUCLEOTIDE SEQUENCE [LARGE SCALE GENOMIC DNA]</scope>
    <source>
        <strain evidence="4">DSM 17093 / CIP 108686 / LMG 22925 / RQ-24</strain>
    </source>
</reference>
<evidence type="ECO:0000313" key="3">
    <source>
        <dbReference type="EMBL" id="ADI15525.1"/>
    </source>
</evidence>
<accession>D7CT62</accession>
<evidence type="ECO:0000313" key="4">
    <source>
        <dbReference type="Proteomes" id="UP000000379"/>
    </source>
</evidence>
<dbReference type="CDD" id="cd08511">
    <property type="entry name" value="PBP2_NikA_DppA_OppA_like_5"/>
    <property type="match status" value="1"/>
</dbReference>
<keyword evidence="4" id="KW-1185">Reference proteome</keyword>
<feature type="domain" description="Solute-binding protein family 5" evidence="2">
    <location>
        <begin position="61"/>
        <end position="418"/>
    </location>
</feature>
<dbReference type="InterPro" id="IPR000914">
    <property type="entry name" value="SBP_5_dom"/>
</dbReference>
<dbReference type="KEGG" id="tra:Trad_2416"/>
<dbReference type="RefSeq" id="WP_013178887.1">
    <property type="nucleotide sequence ID" value="NC_014221.1"/>
</dbReference>
<dbReference type="Gene3D" id="3.40.190.10">
    <property type="entry name" value="Periplasmic binding protein-like II"/>
    <property type="match status" value="1"/>
</dbReference>
<dbReference type="AlphaFoldDB" id="D7CT62"/>
<dbReference type="InterPro" id="IPR039424">
    <property type="entry name" value="SBP_5"/>
</dbReference>
<dbReference type="PANTHER" id="PTHR30290:SF38">
    <property type="entry name" value="D,D-DIPEPTIDE-BINDING PERIPLASMIC PROTEIN DDPA-RELATED"/>
    <property type="match status" value="1"/>
</dbReference>
<evidence type="ECO:0000256" key="1">
    <source>
        <dbReference type="ARBA" id="ARBA00022729"/>
    </source>
</evidence>
<reference evidence="4" key="1">
    <citation type="submission" date="2010-05" db="EMBL/GenBank/DDBJ databases">
        <title>The complete genome of Truepera radiovictris DSM 17093.</title>
        <authorList>
            <consortium name="US DOE Joint Genome Institute (JGI-PGF)"/>
            <person name="Lucas S."/>
            <person name="Copeland A."/>
            <person name="Lapidus A."/>
            <person name="Glavina del Rio T."/>
            <person name="Dalin E."/>
            <person name="Tice H."/>
            <person name="Bruce D."/>
            <person name="Goodwin L."/>
            <person name="Pitluck S."/>
            <person name="Kyrpides N."/>
            <person name="Mavromatis K."/>
            <person name="Ovchinnikova G."/>
            <person name="Munk A.C."/>
            <person name="Detter J.C."/>
            <person name="Han C."/>
            <person name="Tapia R."/>
            <person name="Land M."/>
            <person name="Hauser L."/>
            <person name="Markowitz V."/>
            <person name="Cheng J.-F."/>
            <person name="Hugenholtz P."/>
            <person name="Woyke T."/>
            <person name="Wu D."/>
            <person name="Tindall B."/>
            <person name="Pomrenke H.G."/>
            <person name="Brambilla E."/>
            <person name="Klenk H.-P."/>
            <person name="Eisen J.A."/>
        </authorList>
    </citation>
    <scope>NUCLEOTIDE SEQUENCE [LARGE SCALE GENOMIC DNA]</scope>
    <source>
        <strain evidence="4">DSM 17093 / CIP 108686 / LMG 22925 / RQ-24</strain>
    </source>
</reference>
<dbReference type="SUPFAM" id="SSF53850">
    <property type="entry name" value="Periplasmic binding protein-like II"/>
    <property type="match status" value="1"/>
</dbReference>
<dbReference type="Pfam" id="PF00496">
    <property type="entry name" value="SBP_bac_5"/>
    <property type="match status" value="1"/>
</dbReference>
<evidence type="ECO:0000259" key="2">
    <source>
        <dbReference type="Pfam" id="PF00496"/>
    </source>
</evidence>
<dbReference type="PIRSF" id="PIRSF002741">
    <property type="entry name" value="MppA"/>
    <property type="match status" value="1"/>
</dbReference>
<sequence>MKRTLIVSLGVLLGLSWAQTVRVGLNEDPDTLDPDLSRTYVGRIVFASLCDKLFDISTDLEIIPQLATAYAFSEDNLSLTITLRDGVVFHDGTPLDAEAVRYNLERSKNLPGSNRASEIEQLQSVEVVDDTTVRLTLSQPFAPILAQLADRAGMMVSPTAAEEAGENFGNAPVCAGPFRFVERVAQDRIVLERFPDYWDAASIHLEGVVFLPIPDTSVRLANLQAGDLELIERPAPTDLETIRNAPNLELPTAPSLGYQGLTINLANPEPLDTPLATSPQVREALELALDRDIINQAVFDGEYLVGNQPVPPSSPWYNENFPIPERDVERARALLQEAGFERVAFELMVGNNPESVRLGEVIQALAGEAGFDITLRATEFATALDLQEQGQYEVFQIGWSGRLDPDGNIHQFYTCEGALNETGYCDEEVDRLLNEARSVADIDERKALYDEASARYLPNRNIIYLYHTQLFFPHVDRLEGFQPYPDGLLRWQGVTLN</sequence>
<dbReference type="eggNOG" id="COG0747">
    <property type="taxonomic scope" value="Bacteria"/>
</dbReference>
<name>D7CT62_TRURR</name>
<dbReference type="HOGENOM" id="CLU_017028_7_3_0"/>
<dbReference type="GO" id="GO:1904680">
    <property type="term" value="F:peptide transmembrane transporter activity"/>
    <property type="evidence" value="ECO:0007669"/>
    <property type="project" value="TreeGrafter"/>
</dbReference>
<dbReference type="EMBL" id="CP002049">
    <property type="protein sequence ID" value="ADI15525.1"/>
    <property type="molecule type" value="Genomic_DNA"/>
</dbReference>
<dbReference type="GO" id="GO:0043190">
    <property type="term" value="C:ATP-binding cassette (ABC) transporter complex"/>
    <property type="evidence" value="ECO:0007669"/>
    <property type="project" value="InterPro"/>
</dbReference>
<dbReference type="Gene3D" id="3.10.105.10">
    <property type="entry name" value="Dipeptide-binding Protein, Domain 3"/>
    <property type="match status" value="1"/>
</dbReference>
<dbReference type="PANTHER" id="PTHR30290">
    <property type="entry name" value="PERIPLASMIC BINDING COMPONENT OF ABC TRANSPORTER"/>
    <property type="match status" value="1"/>
</dbReference>